<proteinExistence type="predicted"/>
<evidence type="ECO:0000313" key="1">
    <source>
        <dbReference type="EMBL" id="ASU34654.1"/>
    </source>
</evidence>
<accession>A0A223NY72</accession>
<organism evidence="1 2">
    <name type="scientific">Mucilaginibacter xinganensis</name>
    <dbReference type="NCBI Taxonomy" id="1234841"/>
    <lineage>
        <taxon>Bacteria</taxon>
        <taxon>Pseudomonadati</taxon>
        <taxon>Bacteroidota</taxon>
        <taxon>Sphingobacteriia</taxon>
        <taxon>Sphingobacteriales</taxon>
        <taxon>Sphingobacteriaceae</taxon>
        <taxon>Mucilaginibacter</taxon>
    </lineage>
</organism>
<dbReference type="Proteomes" id="UP000215002">
    <property type="component" value="Chromosome"/>
</dbReference>
<name>A0A223NY72_9SPHI</name>
<dbReference type="EMBL" id="CP022743">
    <property type="protein sequence ID" value="ASU34654.1"/>
    <property type="molecule type" value="Genomic_DNA"/>
</dbReference>
<reference evidence="1 2" key="1">
    <citation type="submission" date="2017-08" db="EMBL/GenBank/DDBJ databases">
        <title>Complete genome sequence of Mucilaginibacter sp. strain BJC16-A31.</title>
        <authorList>
            <consortium name="Henan University of Science and Technology"/>
            <person name="You X."/>
        </authorList>
    </citation>
    <scope>NUCLEOTIDE SEQUENCE [LARGE SCALE GENOMIC DNA]</scope>
    <source>
        <strain evidence="1 2">BJC16-A31</strain>
    </source>
</reference>
<dbReference type="KEGG" id="muc:MuYL_2767"/>
<gene>
    <name evidence="1" type="ORF">MuYL_2767</name>
</gene>
<dbReference type="AlphaFoldDB" id="A0A223NY72"/>
<sequence length="42" mass="5098">METQCRYYPDQLTAHKKSDSFKKNRFSLINYVKLNSEFFFTA</sequence>
<protein>
    <submittedName>
        <fullName evidence="1">Uncharacterized protein</fullName>
    </submittedName>
</protein>
<keyword evidence="2" id="KW-1185">Reference proteome</keyword>
<evidence type="ECO:0000313" key="2">
    <source>
        <dbReference type="Proteomes" id="UP000215002"/>
    </source>
</evidence>